<feature type="transmembrane region" description="Helical" evidence="6">
    <location>
        <begin position="256"/>
        <end position="273"/>
    </location>
</feature>
<dbReference type="AlphaFoldDB" id="A0A075FJ12"/>
<feature type="transmembrane region" description="Helical" evidence="6">
    <location>
        <begin position="166"/>
        <end position="188"/>
    </location>
</feature>
<dbReference type="Gene3D" id="1.20.1250.20">
    <property type="entry name" value="MFS general substrate transporter like domains"/>
    <property type="match status" value="1"/>
</dbReference>
<keyword evidence="5 6" id="KW-0472">Membrane</keyword>
<evidence type="ECO:0000256" key="3">
    <source>
        <dbReference type="ARBA" id="ARBA00022692"/>
    </source>
</evidence>
<dbReference type="PANTHER" id="PTHR23513:SF11">
    <property type="entry name" value="STAPHYLOFERRIN A TRANSPORTER"/>
    <property type="match status" value="1"/>
</dbReference>
<feature type="transmembrane region" description="Helical" evidence="6">
    <location>
        <begin position="76"/>
        <end position="99"/>
    </location>
</feature>
<reference evidence="7" key="1">
    <citation type="journal article" date="2014" name="Genome Biol. Evol.">
        <title>Pangenome evidence for extensive interdomain horizontal transfer affecting lineage core and shell genes in uncultured planktonic thaumarchaeota and euryarchaeota.</title>
        <authorList>
            <person name="Deschamps P."/>
            <person name="Zivanovic Y."/>
            <person name="Moreira D."/>
            <person name="Rodriguez-Valera F."/>
            <person name="Lopez-Garcia P."/>
        </authorList>
    </citation>
    <scope>NUCLEOTIDE SEQUENCE</scope>
</reference>
<organism evidence="7">
    <name type="scientific">uncultured marine group II/III euryarchaeote AD1000_116_C08</name>
    <dbReference type="NCBI Taxonomy" id="1457720"/>
    <lineage>
        <taxon>Archaea</taxon>
        <taxon>Methanobacteriati</taxon>
        <taxon>Methanobacteriota</taxon>
        <taxon>environmental samples</taxon>
    </lineage>
</organism>
<accession>A0A075FJ12</accession>
<keyword evidence="3 6" id="KW-0812">Transmembrane</keyword>
<dbReference type="GO" id="GO:0022857">
    <property type="term" value="F:transmembrane transporter activity"/>
    <property type="evidence" value="ECO:0007669"/>
    <property type="project" value="InterPro"/>
</dbReference>
<evidence type="ECO:0000256" key="5">
    <source>
        <dbReference type="ARBA" id="ARBA00023136"/>
    </source>
</evidence>
<dbReference type="GO" id="GO:0005886">
    <property type="term" value="C:plasma membrane"/>
    <property type="evidence" value="ECO:0007669"/>
    <property type="project" value="UniProtKB-SubCell"/>
</dbReference>
<comment type="subcellular location">
    <subcellularLocation>
        <location evidence="1">Cell membrane</location>
        <topology evidence="1">Multi-pass membrane protein</topology>
    </subcellularLocation>
</comment>
<evidence type="ECO:0000313" key="7">
    <source>
        <dbReference type="EMBL" id="AIE91309.1"/>
    </source>
</evidence>
<dbReference type="PANTHER" id="PTHR23513">
    <property type="entry name" value="INTEGRAL MEMBRANE EFFLUX PROTEIN-RELATED"/>
    <property type="match status" value="1"/>
</dbReference>
<name>A0A075FJ12_9EURY</name>
<evidence type="ECO:0000256" key="4">
    <source>
        <dbReference type="ARBA" id="ARBA00022989"/>
    </source>
</evidence>
<feature type="transmembrane region" description="Helical" evidence="6">
    <location>
        <begin position="285"/>
        <end position="302"/>
    </location>
</feature>
<feature type="transmembrane region" description="Helical" evidence="6">
    <location>
        <begin position="218"/>
        <end position="244"/>
    </location>
</feature>
<feature type="transmembrane region" description="Helical" evidence="6">
    <location>
        <begin position="348"/>
        <end position="366"/>
    </location>
</feature>
<keyword evidence="2" id="KW-1003">Cell membrane</keyword>
<protein>
    <submittedName>
        <fullName evidence="7">Major facilitator superfamily protein</fullName>
    </submittedName>
</protein>
<evidence type="ECO:0000256" key="6">
    <source>
        <dbReference type="SAM" id="Phobius"/>
    </source>
</evidence>
<sequence>MALKDAWAIPEFRRLLIGNGVNMLGSSIFIIGMGWTIAQVGGAKAYGLVFTAYFLGHLPLLLYGGMVVDRMPRRTVALVADFSQAVLVLIAMLALMAGFDLIKTLLVITFLTGGAGAFSIPAIGALVPDLVEEEVLPQANALRGVAMTAAWMLGPLIGGFTVEQWGIEACLFVDVLTFLFSGAVLWTISEVPIQRDEGAGDLREEVIEAWAFVKTQPWLFAGIFMFMIWHIGDSAIEIGIPFIIESKDLGAREFGLFGAVGALGAMFGSVLAGIKPIPKESRGTVFYMFIGGIAWCMLMWAMPIPFWLILLFVLIEGMLGGTLGVIWRTTMSDSVDQHLRGRVNSLDAIGSLIFIPLAPVIGGWMIETTNVLTTYSIAVALMVLTTTAGLIVPSFRRFERIEHKDFPITLDQSPSD</sequence>
<dbReference type="InterPro" id="IPR036259">
    <property type="entry name" value="MFS_trans_sf"/>
</dbReference>
<keyword evidence="4 6" id="KW-1133">Transmembrane helix</keyword>
<feature type="transmembrane region" description="Helical" evidence="6">
    <location>
        <begin position="21"/>
        <end position="40"/>
    </location>
</feature>
<feature type="transmembrane region" description="Helical" evidence="6">
    <location>
        <begin position="372"/>
        <end position="392"/>
    </location>
</feature>
<evidence type="ECO:0000256" key="2">
    <source>
        <dbReference type="ARBA" id="ARBA00022475"/>
    </source>
</evidence>
<dbReference type="SUPFAM" id="SSF103473">
    <property type="entry name" value="MFS general substrate transporter"/>
    <property type="match status" value="1"/>
</dbReference>
<evidence type="ECO:0000256" key="1">
    <source>
        <dbReference type="ARBA" id="ARBA00004651"/>
    </source>
</evidence>
<dbReference type="CDD" id="cd06173">
    <property type="entry name" value="MFS_MefA_like"/>
    <property type="match status" value="1"/>
</dbReference>
<dbReference type="EMBL" id="KF900334">
    <property type="protein sequence ID" value="AIE91309.1"/>
    <property type="molecule type" value="Genomic_DNA"/>
</dbReference>
<proteinExistence type="predicted"/>
<feature type="transmembrane region" description="Helical" evidence="6">
    <location>
        <begin position="105"/>
        <end position="128"/>
    </location>
</feature>
<feature type="transmembrane region" description="Helical" evidence="6">
    <location>
        <begin position="140"/>
        <end position="160"/>
    </location>
</feature>
<dbReference type="Pfam" id="PF07690">
    <property type="entry name" value="MFS_1"/>
    <property type="match status" value="1"/>
</dbReference>
<feature type="transmembrane region" description="Helical" evidence="6">
    <location>
        <begin position="46"/>
        <end position="64"/>
    </location>
</feature>
<feature type="transmembrane region" description="Helical" evidence="6">
    <location>
        <begin position="308"/>
        <end position="327"/>
    </location>
</feature>
<dbReference type="InterPro" id="IPR011701">
    <property type="entry name" value="MFS"/>
</dbReference>